<dbReference type="KEGG" id="abas:ACPOL_0758"/>
<protein>
    <submittedName>
        <fullName evidence="1">Uncharacterized protein</fullName>
    </submittedName>
</protein>
<organism evidence="1 2">
    <name type="scientific">Acidisarcina polymorpha</name>
    <dbReference type="NCBI Taxonomy" id="2211140"/>
    <lineage>
        <taxon>Bacteria</taxon>
        <taxon>Pseudomonadati</taxon>
        <taxon>Acidobacteriota</taxon>
        <taxon>Terriglobia</taxon>
        <taxon>Terriglobales</taxon>
        <taxon>Acidobacteriaceae</taxon>
        <taxon>Acidisarcina</taxon>
    </lineage>
</organism>
<name>A0A2Z5FTE8_9BACT</name>
<evidence type="ECO:0000313" key="2">
    <source>
        <dbReference type="Proteomes" id="UP000253606"/>
    </source>
</evidence>
<evidence type="ECO:0000313" key="1">
    <source>
        <dbReference type="EMBL" id="AXC10119.1"/>
    </source>
</evidence>
<dbReference type="EMBL" id="CP030840">
    <property type="protein sequence ID" value="AXC10119.1"/>
    <property type="molecule type" value="Genomic_DNA"/>
</dbReference>
<gene>
    <name evidence="1" type="ORF">ACPOL_0758</name>
</gene>
<dbReference type="AlphaFoldDB" id="A0A2Z5FTE8"/>
<sequence length="47" mass="5493">MSAAFLSQGAYRFPLPVSLTIATLLVHAERPLCQWRWMRMMELIERA</sequence>
<keyword evidence="2" id="KW-1185">Reference proteome</keyword>
<accession>A0A2Z5FTE8</accession>
<proteinExistence type="predicted"/>
<reference evidence="1 2" key="1">
    <citation type="journal article" date="2018" name="Front. Microbiol.">
        <title>Hydrolytic Capabilities as a Key to Environmental Success: Chitinolytic and Cellulolytic Acidobacteria From Acidic Sub-arctic Soils and Boreal Peatlands.</title>
        <authorList>
            <person name="Belova S.E."/>
            <person name="Ravin N.V."/>
            <person name="Pankratov T.A."/>
            <person name="Rakitin A.L."/>
            <person name="Ivanova A.A."/>
            <person name="Beletsky A.V."/>
            <person name="Mardanov A.V."/>
            <person name="Sinninghe Damste J.S."/>
            <person name="Dedysh S.N."/>
        </authorList>
    </citation>
    <scope>NUCLEOTIDE SEQUENCE [LARGE SCALE GENOMIC DNA]</scope>
    <source>
        <strain evidence="1 2">SBC82</strain>
    </source>
</reference>
<dbReference type="Proteomes" id="UP000253606">
    <property type="component" value="Chromosome"/>
</dbReference>